<dbReference type="InterPro" id="IPR012337">
    <property type="entry name" value="RNaseH-like_sf"/>
</dbReference>
<dbReference type="InterPro" id="IPR036397">
    <property type="entry name" value="RNaseH_sf"/>
</dbReference>
<dbReference type="AlphaFoldDB" id="A0AAN8XER1"/>
<accession>A0AAN8XER1</accession>
<dbReference type="Proteomes" id="UP001381693">
    <property type="component" value="Unassembled WGS sequence"/>
</dbReference>
<organism evidence="1 2">
    <name type="scientific">Halocaridina rubra</name>
    <name type="common">Hawaiian red shrimp</name>
    <dbReference type="NCBI Taxonomy" id="373956"/>
    <lineage>
        <taxon>Eukaryota</taxon>
        <taxon>Metazoa</taxon>
        <taxon>Ecdysozoa</taxon>
        <taxon>Arthropoda</taxon>
        <taxon>Crustacea</taxon>
        <taxon>Multicrustacea</taxon>
        <taxon>Malacostraca</taxon>
        <taxon>Eumalacostraca</taxon>
        <taxon>Eucarida</taxon>
        <taxon>Decapoda</taxon>
        <taxon>Pleocyemata</taxon>
        <taxon>Caridea</taxon>
        <taxon>Atyoidea</taxon>
        <taxon>Atyidae</taxon>
        <taxon>Halocaridina</taxon>
    </lineage>
</organism>
<dbReference type="GO" id="GO:0003676">
    <property type="term" value="F:nucleic acid binding"/>
    <property type="evidence" value="ECO:0007669"/>
    <property type="project" value="InterPro"/>
</dbReference>
<comment type="caution">
    <text evidence="1">The sequence shown here is derived from an EMBL/GenBank/DDBJ whole genome shotgun (WGS) entry which is preliminary data.</text>
</comment>
<keyword evidence="2" id="KW-1185">Reference proteome</keyword>
<dbReference type="Gene3D" id="3.30.420.10">
    <property type="entry name" value="Ribonuclease H-like superfamily/Ribonuclease H"/>
    <property type="match status" value="1"/>
</dbReference>
<proteinExistence type="predicted"/>
<gene>
    <name evidence="1" type="ORF">SK128_020362</name>
</gene>
<protein>
    <submittedName>
        <fullName evidence="1">Uncharacterized protein</fullName>
    </submittedName>
</protein>
<evidence type="ECO:0000313" key="1">
    <source>
        <dbReference type="EMBL" id="KAK7081506.1"/>
    </source>
</evidence>
<name>A0AAN8XER1_HALRR</name>
<dbReference type="EMBL" id="JAXCGZ010004763">
    <property type="protein sequence ID" value="KAK7081506.1"/>
    <property type="molecule type" value="Genomic_DNA"/>
</dbReference>
<reference evidence="1 2" key="1">
    <citation type="submission" date="2023-11" db="EMBL/GenBank/DDBJ databases">
        <title>Halocaridina rubra genome assembly.</title>
        <authorList>
            <person name="Smith C."/>
        </authorList>
    </citation>
    <scope>NUCLEOTIDE SEQUENCE [LARGE SCALE GENOMIC DNA]</scope>
    <source>
        <strain evidence="1">EP-1</strain>
        <tissue evidence="1">Whole</tissue>
    </source>
</reference>
<sequence length="276" mass="30367">MSSDRTSNAWHMFNNSIIHQTNVGSMWRHINTVVKNKTQSAFVTAQLSMLKILLTPGLISVVSPTFLHIYKKLSPIRKCIVLFACLLLCWGQMRRTMYLLPKALLRRATAGGKITTPDDDGITFLVLHRLLRVLGDPLLKLINLSPTQAVGSADCAIFLPSIEPLPGGWVGRHLPNSSSSTSRELHGLLDAISLLLRTRSNCLVILDLQSALCALSPQARNPNLVSRILRQLATAFKYSLAVHFLWILSHISILANDTVNLLAKTACGLPLPVVDP</sequence>
<dbReference type="SUPFAM" id="SSF53098">
    <property type="entry name" value="Ribonuclease H-like"/>
    <property type="match status" value="1"/>
</dbReference>
<evidence type="ECO:0000313" key="2">
    <source>
        <dbReference type="Proteomes" id="UP001381693"/>
    </source>
</evidence>